<organism evidence="2 3">
    <name type="scientific">Subtercola boreus</name>
    <dbReference type="NCBI Taxonomy" id="120213"/>
    <lineage>
        <taxon>Bacteria</taxon>
        <taxon>Bacillati</taxon>
        <taxon>Actinomycetota</taxon>
        <taxon>Actinomycetes</taxon>
        <taxon>Micrococcales</taxon>
        <taxon>Microbacteriaceae</taxon>
        <taxon>Subtercola</taxon>
    </lineage>
</organism>
<sequence length="262" mass="28809">MRPHHDDPDVPEDVSVKELDKGAFNELKTLSKENADGVAKHLVMVARLIESDPELAHKHATSASRRAGRIAMVRETLAITAYATGDYALAIRELRTYRRISGSNEQLALMVDSERGLGRPDRALELGRSVPRESLTPATQVAVAIAMSGARLDQGQPEAALAELHIPQLDAKRAYTYSPELFWAYAEVLDDLGRQREAAEWRENADRAEAALYAASTDEDDDLVEVFEEDGSDDDATPALAHDTTEDTTEDTTVEPVPDTKE</sequence>
<comment type="caution">
    <text evidence="2">The sequence shown here is derived from an EMBL/GenBank/DDBJ whole genome shotgun (WGS) entry which is preliminary data.</text>
</comment>
<protein>
    <recommendedName>
        <fullName evidence="4">Tetratrico peptide repeat group 5 domain-containing protein</fullName>
    </recommendedName>
</protein>
<dbReference type="Gene3D" id="1.25.40.10">
    <property type="entry name" value="Tetratricopeptide repeat domain"/>
    <property type="match status" value="1"/>
</dbReference>
<evidence type="ECO:0000256" key="1">
    <source>
        <dbReference type="SAM" id="MobiDB-lite"/>
    </source>
</evidence>
<feature type="region of interest" description="Disordered" evidence="1">
    <location>
        <begin position="216"/>
        <end position="262"/>
    </location>
</feature>
<evidence type="ECO:0000313" key="3">
    <source>
        <dbReference type="Proteomes" id="UP000256541"/>
    </source>
</evidence>
<accession>A0A3E0W1F5</accession>
<dbReference type="AlphaFoldDB" id="A0A3E0W1F5"/>
<name>A0A3E0W1F5_9MICO</name>
<feature type="compositionally biased region" description="Acidic residues" evidence="1">
    <location>
        <begin position="217"/>
        <end position="236"/>
    </location>
</feature>
<dbReference type="EMBL" id="NBXB01000019">
    <property type="protein sequence ID" value="RFA15609.1"/>
    <property type="molecule type" value="Genomic_DNA"/>
</dbReference>
<evidence type="ECO:0000313" key="2">
    <source>
        <dbReference type="EMBL" id="RFA15609.1"/>
    </source>
</evidence>
<reference evidence="2 3" key="1">
    <citation type="submission" date="2017-04" db="EMBL/GenBank/DDBJ databases">
        <title>Comparative genome analysis of Subtercola boreus.</title>
        <authorList>
            <person name="Cho Y.-J."/>
            <person name="Cho A."/>
            <person name="Kim O.-S."/>
            <person name="Lee J.-I."/>
        </authorList>
    </citation>
    <scope>NUCLEOTIDE SEQUENCE [LARGE SCALE GENOMIC DNA]</scope>
    <source>
        <strain evidence="2 3">P27479</strain>
    </source>
</reference>
<proteinExistence type="predicted"/>
<gene>
    <name evidence="2" type="ORF">B7R22_06295</name>
</gene>
<evidence type="ECO:0008006" key="4">
    <source>
        <dbReference type="Google" id="ProtNLM"/>
    </source>
</evidence>
<dbReference type="Proteomes" id="UP000256541">
    <property type="component" value="Unassembled WGS sequence"/>
</dbReference>
<dbReference type="InterPro" id="IPR011990">
    <property type="entry name" value="TPR-like_helical_dom_sf"/>
</dbReference>